<keyword evidence="1" id="KW-0175">Coiled coil</keyword>
<feature type="compositionally biased region" description="Basic and acidic residues" evidence="2">
    <location>
        <begin position="458"/>
        <end position="468"/>
    </location>
</feature>
<evidence type="ECO:0000256" key="2">
    <source>
        <dbReference type="SAM" id="MobiDB-lite"/>
    </source>
</evidence>
<evidence type="ECO:0000256" key="1">
    <source>
        <dbReference type="SAM" id="Coils"/>
    </source>
</evidence>
<evidence type="ECO:0000313" key="3">
    <source>
        <dbReference type="EMBL" id="DAD72354.1"/>
    </source>
</evidence>
<name>A0A8S5LQZ3_9CAUD</name>
<feature type="compositionally biased region" description="Basic and acidic residues" evidence="2">
    <location>
        <begin position="13"/>
        <end position="28"/>
    </location>
</feature>
<feature type="coiled-coil region" evidence="1">
    <location>
        <begin position="262"/>
        <end position="289"/>
    </location>
</feature>
<reference evidence="3" key="1">
    <citation type="journal article" date="2021" name="Proc. Natl. Acad. Sci. U.S.A.">
        <title>A Catalog of Tens of Thousands of Viruses from Human Metagenomes Reveals Hidden Associations with Chronic Diseases.</title>
        <authorList>
            <person name="Tisza M.J."/>
            <person name="Buck C.B."/>
        </authorList>
    </citation>
    <scope>NUCLEOTIDE SEQUENCE</scope>
    <source>
        <strain evidence="3">CtfJc17</strain>
    </source>
</reference>
<accession>A0A8S5LQZ3</accession>
<feature type="region of interest" description="Disordered" evidence="2">
    <location>
        <begin position="1"/>
        <end position="38"/>
    </location>
</feature>
<protein>
    <submittedName>
        <fullName evidence="3">Portal</fullName>
    </submittedName>
</protein>
<proteinExistence type="predicted"/>
<dbReference type="EMBL" id="BK015898">
    <property type="protein sequence ID" value="DAD72354.1"/>
    <property type="molecule type" value="Genomic_DNA"/>
</dbReference>
<organism evidence="3">
    <name type="scientific">Myoviridae sp. ctfJc17</name>
    <dbReference type="NCBI Taxonomy" id="2827612"/>
    <lineage>
        <taxon>Viruses</taxon>
        <taxon>Duplodnaviria</taxon>
        <taxon>Heunggongvirae</taxon>
        <taxon>Uroviricota</taxon>
        <taxon>Caudoviricetes</taxon>
    </lineage>
</organism>
<sequence>MKKKFNFNWSWGRKKDPPPEPYKEEKKSKPSTISPGRVSVDEDESLISSLKGITAMVDPSFRVEVIPLIRDLYKVNPDMGIALQDMFKLANTGHTVTFPNNTDDEADKMRKHLAEKTKKWSRYTAGIDGLVNKMIVQCLVGGAISVEGVPDEKLEGLDTILFLRPENIVFKRENNGVYSPYQKNKNYFIKHQDYIKLNPETYVYAAMYNDTDEPYGIPPFMAALDSLKGQHDMRVNFKHIMEVCGMVGFLEAKMAKPDQSGNESVRQYEARLERNLRDLKRNLRDGMKDGIVTGYIDDHEFKLNSTTKELGNIKEPWNMNQQSVANGLGVNGNLIGVSSTTGEGATGIMLSKLISQLKNLQMLVTYVLDFLYSLELRLAGFNNKGIKIQWGTSTISDEVKVQQGLQYKIQNLDLLYKAGIISQDQYAWAMGYDSPDEDEPRVSLEDQFAKGGNSDPQEGTKKKQRQADKNQSARRSRDKTNPAPSRGDQNTKAR</sequence>
<feature type="region of interest" description="Disordered" evidence="2">
    <location>
        <begin position="432"/>
        <end position="494"/>
    </location>
</feature>